<reference evidence="1 2" key="1">
    <citation type="submission" date="2020-06" db="EMBL/GenBank/DDBJ databases">
        <authorList>
            <person name="Criscuolo A."/>
        </authorList>
    </citation>
    <scope>NUCLEOTIDE SEQUENCE [LARGE SCALE GENOMIC DNA]</scope>
    <source>
        <strain evidence="1">PXU-55</strain>
    </source>
</reference>
<organism evidence="1 2">
    <name type="scientific">Flavobacterium panici</name>
    <dbReference type="NCBI Taxonomy" id="2654843"/>
    <lineage>
        <taxon>Bacteria</taxon>
        <taxon>Pseudomonadati</taxon>
        <taxon>Bacteroidota</taxon>
        <taxon>Flavobacteriia</taxon>
        <taxon>Flavobacteriales</taxon>
        <taxon>Flavobacteriaceae</taxon>
        <taxon>Flavobacterium</taxon>
    </lineage>
</organism>
<evidence type="ECO:0000313" key="2">
    <source>
        <dbReference type="Proteomes" id="UP000533639"/>
    </source>
</evidence>
<sequence>MTNRIFGLVLFAVFISCKKHENLPNKFLGTWHDTEYIIPGKSSIKINNDSTFYYRSHGCEGGSVSKGNWKIVGDSIELNSISSDTCYKMFPFIFCFPLEKNSKIDLLTIPNCNPDNNTFFAIFSKEIFYIKNDSLVYKLKQSSNCPDTLKIVFAKTQKIRK</sequence>
<dbReference type="RefSeq" id="WP_180860600.1">
    <property type="nucleotide sequence ID" value="NZ_CAIJDE010000060.1"/>
</dbReference>
<protein>
    <recommendedName>
        <fullName evidence="3">Lipocalin-like domain-containing protein</fullName>
    </recommendedName>
</protein>
<proteinExistence type="predicted"/>
<gene>
    <name evidence="1" type="ORF">FLAPXU55_03989</name>
</gene>
<dbReference type="AlphaFoldDB" id="A0A9N8J4W9"/>
<dbReference type="Proteomes" id="UP000533639">
    <property type="component" value="Unassembled WGS sequence"/>
</dbReference>
<name>A0A9N8J4W9_9FLAO</name>
<accession>A0A9N8J4W9</accession>
<evidence type="ECO:0000313" key="1">
    <source>
        <dbReference type="EMBL" id="CAC9976265.1"/>
    </source>
</evidence>
<comment type="caution">
    <text evidence="1">The sequence shown here is derived from an EMBL/GenBank/DDBJ whole genome shotgun (WGS) entry which is preliminary data.</text>
</comment>
<evidence type="ECO:0008006" key="3">
    <source>
        <dbReference type="Google" id="ProtNLM"/>
    </source>
</evidence>
<keyword evidence="2" id="KW-1185">Reference proteome</keyword>
<dbReference type="EMBL" id="CAIJDE010000060">
    <property type="protein sequence ID" value="CAC9976265.1"/>
    <property type="molecule type" value="Genomic_DNA"/>
</dbReference>
<dbReference type="PROSITE" id="PS51257">
    <property type="entry name" value="PROKAR_LIPOPROTEIN"/>
    <property type="match status" value="1"/>
</dbReference>